<evidence type="ECO:0000256" key="5">
    <source>
        <dbReference type="RuleBase" id="RU367124"/>
    </source>
</evidence>
<comment type="domain">
    <text evidence="5">The RxLR-dEER motif acts to carry the protein into the host cell cytoplasm through binding to cell surface phosphatidylinositol-3-phosphate.</text>
</comment>
<dbReference type="AlphaFoldDB" id="A0A3R7J6J7"/>
<evidence type="ECO:0000256" key="6">
    <source>
        <dbReference type="SAM" id="Coils"/>
    </source>
</evidence>
<evidence type="ECO:0000313" key="10">
    <source>
        <dbReference type="Proteomes" id="UP000285883"/>
    </source>
</evidence>
<evidence type="ECO:0000313" key="8">
    <source>
        <dbReference type="EMBL" id="RLN83153.1"/>
    </source>
</evidence>
<evidence type="ECO:0000256" key="1">
    <source>
        <dbReference type="ARBA" id="ARBA00004613"/>
    </source>
</evidence>
<evidence type="ECO:0000256" key="2">
    <source>
        <dbReference type="ARBA" id="ARBA00010400"/>
    </source>
</evidence>
<comment type="subcellular location">
    <subcellularLocation>
        <location evidence="1 5">Secreted</location>
    </subcellularLocation>
</comment>
<comment type="similarity">
    <text evidence="2 5">Belongs to the RxLR effector family.</text>
</comment>
<evidence type="ECO:0000313" key="7">
    <source>
        <dbReference type="EMBL" id="RLN31333.1"/>
    </source>
</evidence>
<proteinExistence type="inferred from homology"/>
<evidence type="ECO:0000256" key="4">
    <source>
        <dbReference type="ARBA" id="ARBA00022729"/>
    </source>
</evidence>
<keyword evidence="4 5" id="KW-0732">Signal</keyword>
<evidence type="ECO:0000313" key="9">
    <source>
        <dbReference type="Proteomes" id="UP000285624"/>
    </source>
</evidence>
<keyword evidence="9" id="KW-1185">Reference proteome</keyword>
<dbReference type="EMBL" id="MAYM02001007">
    <property type="protein sequence ID" value="RLN31333.1"/>
    <property type="molecule type" value="Genomic_DNA"/>
</dbReference>
<dbReference type="InterPro" id="IPR031825">
    <property type="entry name" value="RXLR"/>
</dbReference>
<accession>A0A3R7J6J7</accession>
<feature type="chain" id="PRO_5044084823" description="RxLR effector protein" evidence="5">
    <location>
        <begin position="24"/>
        <end position="365"/>
    </location>
</feature>
<name>A0A3R7J6J7_9STRA</name>
<organism evidence="7 10">
    <name type="scientific">Phytophthora kernoviae</name>
    <dbReference type="NCBI Taxonomy" id="325452"/>
    <lineage>
        <taxon>Eukaryota</taxon>
        <taxon>Sar</taxon>
        <taxon>Stramenopiles</taxon>
        <taxon>Oomycota</taxon>
        <taxon>Peronosporomycetes</taxon>
        <taxon>Peronosporales</taxon>
        <taxon>Peronosporaceae</taxon>
        <taxon>Phytophthora</taxon>
    </lineage>
</organism>
<keyword evidence="3 5" id="KW-0964">Secreted</keyword>
<dbReference type="Proteomes" id="UP000285624">
    <property type="component" value="Unassembled WGS sequence"/>
</dbReference>
<sequence length="365" mass="39718">MRPYNVLLLTLVLLFAFSNAVLAVTPVTTTAVSNEANYKRSLRVAETTTNSVDDEEERGLTSGLTSGLNKLKEKTQLYNMRLAASKEIKMKDAAIAKAAKAVKAAEKADAKAAQRVARAEKKAADKAAKVAKAAEKARLTEAAKVAKAEAATAAKAANEVKNMEKTEAILKTMLAKHVSPDKVKAELGLTKLGAKAEESKLYPLFVKYVEDFNKAPANAVLAVTPVTTTAVNNEADYKRSLRAAETTANSVDDEEERGLTSGLTSGISKLKEKAQLYKMRSGAAKEIKLKDAAAAKAVKAAAKTDKLKAKEKSMINGWLNKLRTPEKVYKDLGLKQLGDKATESKNYRIYEEYMTLYYKRVDELF</sequence>
<dbReference type="Pfam" id="PF16810">
    <property type="entry name" value="RXLR"/>
    <property type="match status" value="1"/>
</dbReference>
<dbReference type="Proteomes" id="UP000285883">
    <property type="component" value="Unassembled WGS sequence"/>
</dbReference>
<feature type="signal peptide" evidence="5">
    <location>
        <begin position="1"/>
        <end position="23"/>
    </location>
</feature>
<dbReference type="EMBL" id="MBDN02000039">
    <property type="protein sequence ID" value="RLN83153.1"/>
    <property type="molecule type" value="Genomic_DNA"/>
</dbReference>
<keyword evidence="6" id="KW-0175">Coiled coil</keyword>
<feature type="coiled-coil region" evidence="6">
    <location>
        <begin position="102"/>
        <end position="136"/>
    </location>
</feature>
<dbReference type="STRING" id="325452.A0A3R7J6J7"/>
<comment type="caution">
    <text evidence="7">The sequence shown here is derived from an EMBL/GenBank/DDBJ whole genome shotgun (WGS) entry which is preliminary data.</text>
</comment>
<protein>
    <recommendedName>
        <fullName evidence="5">RxLR effector protein</fullName>
    </recommendedName>
</protein>
<evidence type="ECO:0000256" key="3">
    <source>
        <dbReference type="ARBA" id="ARBA00022525"/>
    </source>
</evidence>
<reference evidence="9 10" key="1">
    <citation type="submission" date="2018-07" db="EMBL/GenBank/DDBJ databases">
        <title>Genome sequencing of oomycete isolates from Chile give support for New Zealand origin for Phytophthora kernoviae and make available the first Nothophytophthora sp. genome.</title>
        <authorList>
            <person name="Studholme D.J."/>
            <person name="Sanfuentes E."/>
            <person name="Panda P."/>
            <person name="Hill R."/>
            <person name="Sambles C."/>
            <person name="Grant M."/>
            <person name="Williams N.M."/>
            <person name="Mcdougal R.L."/>
        </authorList>
    </citation>
    <scope>NUCLEOTIDE SEQUENCE [LARGE SCALE GENOMIC DNA]</scope>
    <source>
        <strain evidence="7">Chile2</strain>
        <strain evidence="8">Chile4</strain>
    </source>
</reference>
<gene>
    <name evidence="7" type="ORF">BBI17_002286</name>
    <name evidence="8" type="ORF">BBO99_00002342</name>
</gene>
<comment type="function">
    <text evidence="5">Effector that suppresses plant defense responses during pathogen infection.</text>
</comment>